<dbReference type="PANTHER" id="PTHR33395">
    <property type="entry name" value="TRANSCRIPTASE, PUTATIVE-RELATED-RELATED"/>
    <property type="match status" value="1"/>
</dbReference>
<feature type="region of interest" description="Disordered" evidence="1">
    <location>
        <begin position="36"/>
        <end position="55"/>
    </location>
</feature>
<dbReference type="InterPro" id="IPR005135">
    <property type="entry name" value="Endo/exonuclease/phosphatase"/>
</dbReference>
<dbReference type="AlphaFoldDB" id="A0A2I0TEV0"/>
<proteinExistence type="predicted"/>
<feature type="compositionally biased region" description="Basic and acidic residues" evidence="1">
    <location>
        <begin position="36"/>
        <end position="46"/>
    </location>
</feature>
<evidence type="ECO:0000313" key="4">
    <source>
        <dbReference type="Proteomes" id="UP000233556"/>
    </source>
</evidence>
<evidence type="ECO:0000259" key="2">
    <source>
        <dbReference type="Pfam" id="PF03372"/>
    </source>
</evidence>
<evidence type="ECO:0000313" key="3">
    <source>
        <dbReference type="EMBL" id="PKU32319.1"/>
    </source>
</evidence>
<dbReference type="PANTHER" id="PTHR33395:SF22">
    <property type="entry name" value="REVERSE TRANSCRIPTASE DOMAIN-CONTAINING PROTEIN"/>
    <property type="match status" value="1"/>
</dbReference>
<name>A0A2I0TEV0_LIMLA</name>
<dbReference type="InterPro" id="IPR036691">
    <property type="entry name" value="Endo/exonu/phosph_ase_sf"/>
</dbReference>
<dbReference type="EMBL" id="KZ511462">
    <property type="protein sequence ID" value="PKU32319.1"/>
    <property type="molecule type" value="Genomic_DNA"/>
</dbReference>
<dbReference type="SUPFAM" id="SSF56219">
    <property type="entry name" value="DNase I-like"/>
    <property type="match status" value="1"/>
</dbReference>
<dbReference type="Pfam" id="PF03372">
    <property type="entry name" value="Exo_endo_phos"/>
    <property type="match status" value="1"/>
</dbReference>
<dbReference type="GO" id="GO:0031012">
    <property type="term" value="C:extracellular matrix"/>
    <property type="evidence" value="ECO:0007669"/>
    <property type="project" value="TreeGrafter"/>
</dbReference>
<keyword evidence="4" id="KW-1185">Reference proteome</keyword>
<evidence type="ECO:0000256" key="1">
    <source>
        <dbReference type="SAM" id="MobiDB-lite"/>
    </source>
</evidence>
<dbReference type="GO" id="GO:0061343">
    <property type="term" value="P:cell adhesion involved in heart morphogenesis"/>
    <property type="evidence" value="ECO:0007669"/>
    <property type="project" value="TreeGrafter"/>
</dbReference>
<gene>
    <name evidence="3" type="ORF">llap_17377</name>
</gene>
<accession>A0A2I0TEV0</accession>
<reference evidence="4" key="1">
    <citation type="submission" date="2017-11" db="EMBL/GenBank/DDBJ databases">
        <authorList>
            <person name="Lima N.C."/>
            <person name="Parody-Merino A.M."/>
            <person name="Battley P.F."/>
            <person name="Fidler A.E."/>
            <person name="Prosdocimi F."/>
        </authorList>
    </citation>
    <scope>NUCLEOTIDE SEQUENCE [LARGE SCALE GENOMIC DNA]</scope>
</reference>
<feature type="domain" description="Endonuclease/exonuclease/phosphatase" evidence="2">
    <location>
        <begin position="132"/>
        <end position="328"/>
    </location>
</feature>
<dbReference type="Gene3D" id="3.60.10.10">
    <property type="entry name" value="Endonuclease/exonuclease/phosphatase"/>
    <property type="match status" value="1"/>
</dbReference>
<dbReference type="OrthoDB" id="9393271at2759"/>
<dbReference type="GO" id="GO:0003824">
    <property type="term" value="F:catalytic activity"/>
    <property type="evidence" value="ECO:0007669"/>
    <property type="project" value="InterPro"/>
</dbReference>
<dbReference type="Proteomes" id="UP000233556">
    <property type="component" value="Unassembled WGS sequence"/>
</dbReference>
<reference evidence="4" key="2">
    <citation type="submission" date="2017-12" db="EMBL/GenBank/DDBJ databases">
        <title>Genome sequence of the Bar-tailed Godwit (Limosa lapponica baueri).</title>
        <authorList>
            <person name="Lima N.C.B."/>
            <person name="Parody-Merino A.M."/>
            <person name="Battley P.F."/>
            <person name="Fidler A.E."/>
            <person name="Prosdocimi F."/>
        </authorList>
    </citation>
    <scope>NUCLEOTIDE SEQUENCE [LARGE SCALE GENOMIC DNA]</scope>
</reference>
<protein>
    <submittedName>
        <fullName evidence="3">Adaptin ear-binding coat-associated protein 1</fullName>
    </submittedName>
</protein>
<dbReference type="GO" id="GO:0007508">
    <property type="term" value="P:larval heart development"/>
    <property type="evidence" value="ECO:0007669"/>
    <property type="project" value="TreeGrafter"/>
</dbReference>
<sequence>MVRLLSWPGRSQHPWWYIETMLNALTVIRRDRPPVKEGLHDTRPTGDRWGTPVSKGEEDLCTGVGRPHQKVFKLTLNGEGEESISSDARVNNGLGTMAEPGNGQVEVRPSYTKKVVGLVAQLKCFYTNAGSMGNKQEELEAIVQQESYDVVAIMETWWDDSHDWSAAMDGYKLFRRDRQGRRGEGVALYVRESYECRELIEGNSRVECLWVRIRGRASKTDIVVGVCYRPPNQDLEVDDIFYKQLGEVSRSLALLLVGDFNLPDINWAHNTAEREQSRRFLECVEDNFLTQLVRELTREGALLDLLFVNREGLVGDVMVEGCLGHSDHEMIEFSGKQGGDPAGLPPWTSGGQTLVFARACLTESLGRQP</sequence>
<organism evidence="3 4">
    <name type="scientific">Limosa lapponica baueri</name>
    <dbReference type="NCBI Taxonomy" id="1758121"/>
    <lineage>
        <taxon>Eukaryota</taxon>
        <taxon>Metazoa</taxon>
        <taxon>Chordata</taxon>
        <taxon>Craniata</taxon>
        <taxon>Vertebrata</taxon>
        <taxon>Euteleostomi</taxon>
        <taxon>Archelosauria</taxon>
        <taxon>Archosauria</taxon>
        <taxon>Dinosauria</taxon>
        <taxon>Saurischia</taxon>
        <taxon>Theropoda</taxon>
        <taxon>Coelurosauria</taxon>
        <taxon>Aves</taxon>
        <taxon>Neognathae</taxon>
        <taxon>Neoaves</taxon>
        <taxon>Charadriiformes</taxon>
        <taxon>Scolopacidae</taxon>
        <taxon>Limosa</taxon>
    </lineage>
</organism>